<sequence length="49" mass="5997">MQLNFYYIIVDCCFQLPAFPKETKRARLFLFVQNHPCLRCLSTRRVRFI</sequence>
<protein>
    <submittedName>
        <fullName evidence="1">Uncharacterized protein</fullName>
    </submittedName>
</protein>
<dbReference type="EMBL" id="BT149811">
    <property type="protein sequence ID" value="AFK49605.1"/>
    <property type="molecule type" value="mRNA"/>
</dbReference>
<organism evidence="1">
    <name type="scientific">Medicago truncatula</name>
    <name type="common">Barrel medic</name>
    <name type="synonym">Medicago tribuloides</name>
    <dbReference type="NCBI Taxonomy" id="3880"/>
    <lineage>
        <taxon>Eukaryota</taxon>
        <taxon>Viridiplantae</taxon>
        <taxon>Streptophyta</taxon>
        <taxon>Embryophyta</taxon>
        <taxon>Tracheophyta</taxon>
        <taxon>Spermatophyta</taxon>
        <taxon>Magnoliopsida</taxon>
        <taxon>eudicotyledons</taxon>
        <taxon>Gunneridae</taxon>
        <taxon>Pentapetalae</taxon>
        <taxon>rosids</taxon>
        <taxon>fabids</taxon>
        <taxon>Fabales</taxon>
        <taxon>Fabaceae</taxon>
        <taxon>Papilionoideae</taxon>
        <taxon>50 kb inversion clade</taxon>
        <taxon>NPAAA clade</taxon>
        <taxon>Hologalegina</taxon>
        <taxon>IRL clade</taxon>
        <taxon>Trifolieae</taxon>
        <taxon>Medicago</taxon>
    </lineage>
</organism>
<accession>I3TAR3</accession>
<proteinExistence type="evidence at transcript level"/>
<reference evidence="1" key="1">
    <citation type="submission" date="2012-05" db="EMBL/GenBank/DDBJ databases">
        <authorList>
            <person name="Krishnakumar V."/>
            <person name="Cheung F."/>
            <person name="Xiao Y."/>
            <person name="Chan A."/>
            <person name="Moskal W.A."/>
            <person name="Town C.D."/>
        </authorList>
    </citation>
    <scope>NUCLEOTIDE SEQUENCE</scope>
</reference>
<name>I3TAR3_MEDTR</name>
<dbReference type="AlphaFoldDB" id="I3TAR3"/>
<evidence type="ECO:0000313" key="1">
    <source>
        <dbReference type="EMBL" id="AFK49605.1"/>
    </source>
</evidence>